<dbReference type="SUPFAM" id="SSF88659">
    <property type="entry name" value="Sigma3 and sigma4 domains of RNA polymerase sigma factors"/>
    <property type="match status" value="1"/>
</dbReference>
<dbReference type="GO" id="GO:0003700">
    <property type="term" value="F:DNA-binding transcription factor activity"/>
    <property type="evidence" value="ECO:0007669"/>
    <property type="project" value="InterPro"/>
</dbReference>
<dbReference type="Pfam" id="PF20239">
    <property type="entry name" value="DUF6596"/>
    <property type="match status" value="1"/>
</dbReference>
<dbReference type="RefSeq" id="WP_082125180.1">
    <property type="nucleotide sequence ID" value="NZ_JACHEK010000001.1"/>
</dbReference>
<evidence type="ECO:0000313" key="3">
    <source>
        <dbReference type="EMBL" id="MBB6142542.1"/>
    </source>
</evidence>
<dbReference type="InterPro" id="IPR013325">
    <property type="entry name" value="RNA_pol_sigma_r2"/>
</dbReference>
<comment type="caution">
    <text evidence="3">The sequence shown here is derived from an EMBL/GenBank/DDBJ whole genome shotgun (WGS) entry which is preliminary data.</text>
</comment>
<dbReference type="InterPro" id="IPR013324">
    <property type="entry name" value="RNA_pol_sigma_r3/r4-like"/>
</dbReference>
<evidence type="ECO:0000259" key="2">
    <source>
        <dbReference type="Pfam" id="PF20239"/>
    </source>
</evidence>
<evidence type="ECO:0000259" key="1">
    <source>
        <dbReference type="Pfam" id="PF04542"/>
    </source>
</evidence>
<proteinExistence type="predicted"/>
<feature type="domain" description="RNA polymerase sigma-70 region 2" evidence="1">
    <location>
        <begin position="24"/>
        <end position="87"/>
    </location>
</feature>
<gene>
    <name evidence="3" type="ORF">HNQ77_000480</name>
</gene>
<dbReference type="EMBL" id="JACHEK010000001">
    <property type="protein sequence ID" value="MBB6142542.1"/>
    <property type="molecule type" value="Genomic_DNA"/>
</dbReference>
<sequence length="442" mass="48061">METTGPFSEIQAQARNTAEDVARRSYGKLVAFLAASTRDVAAAEDALSEAFASALLHWPKNGCPANPEAWLLTVARRKSIDTARRRQASGVVDEDIDRIAATLGADTPLDPHIPDRRLALMFACAHPAIEATVRAPLILQVILGLDAATIATAFLVSPATMGKRLVRAKSKIREAGIPFRIPERDDLPARLGTVLEAIYAAFAEGWIDAAGTDPARRDLTEEAFFLARLVVELMPAEPEALGLLALMLHAEARRPARRNGQGEYIPLADQDALLWNSAMITEAESLLHRAQREERIGRYQLEAAVQSAHVHRLRTGRGNWEAVLQLYDSLFALTASPVVAINRALAIAESEGAQAGLDAMPPPHDAGLAEYQPYWAARAALLAGTGAFEPALHAYEIAIGLERDPAVRRFLEGRRTRLGREFSGCIDGLENADEDDAAKKRR</sequence>
<organism evidence="3 4">
    <name type="scientific">Silvibacterium bohemicum</name>
    <dbReference type="NCBI Taxonomy" id="1577686"/>
    <lineage>
        <taxon>Bacteria</taxon>
        <taxon>Pseudomonadati</taxon>
        <taxon>Acidobacteriota</taxon>
        <taxon>Terriglobia</taxon>
        <taxon>Terriglobales</taxon>
        <taxon>Acidobacteriaceae</taxon>
        <taxon>Silvibacterium</taxon>
    </lineage>
</organism>
<dbReference type="InterPro" id="IPR007627">
    <property type="entry name" value="RNA_pol_sigma70_r2"/>
</dbReference>
<dbReference type="Proteomes" id="UP000538666">
    <property type="component" value="Unassembled WGS sequence"/>
</dbReference>
<reference evidence="3 4" key="1">
    <citation type="submission" date="2020-08" db="EMBL/GenBank/DDBJ databases">
        <title>Genomic Encyclopedia of Type Strains, Phase IV (KMG-IV): sequencing the most valuable type-strain genomes for metagenomic binning, comparative biology and taxonomic classification.</title>
        <authorList>
            <person name="Goeker M."/>
        </authorList>
    </citation>
    <scope>NUCLEOTIDE SEQUENCE [LARGE SCALE GENOMIC DNA]</scope>
    <source>
        <strain evidence="3 4">DSM 103733</strain>
    </source>
</reference>
<feature type="domain" description="DUF6596" evidence="2">
    <location>
        <begin position="190"/>
        <end position="290"/>
    </location>
</feature>
<keyword evidence="4" id="KW-1185">Reference proteome</keyword>
<dbReference type="AlphaFoldDB" id="A0A841JMD9"/>
<dbReference type="Pfam" id="PF04542">
    <property type="entry name" value="Sigma70_r2"/>
    <property type="match status" value="1"/>
</dbReference>
<accession>A0A841JMD9</accession>
<dbReference type="OrthoDB" id="9780299at2"/>
<dbReference type="Gene3D" id="1.10.1740.10">
    <property type="match status" value="1"/>
</dbReference>
<dbReference type="SUPFAM" id="SSF88946">
    <property type="entry name" value="Sigma2 domain of RNA polymerase sigma factors"/>
    <property type="match status" value="1"/>
</dbReference>
<name>A0A841JMD9_9BACT</name>
<protein>
    <submittedName>
        <fullName evidence="3">RNA polymerase sigma-70 factor (ECF subfamily)</fullName>
    </submittedName>
</protein>
<dbReference type="GO" id="GO:0006352">
    <property type="term" value="P:DNA-templated transcription initiation"/>
    <property type="evidence" value="ECO:0007669"/>
    <property type="project" value="InterPro"/>
</dbReference>
<dbReference type="PANTHER" id="PTHR47756">
    <property type="entry name" value="BLL6612 PROTEIN-RELATED"/>
    <property type="match status" value="1"/>
</dbReference>
<dbReference type="InterPro" id="IPR046531">
    <property type="entry name" value="DUF6596"/>
</dbReference>
<dbReference type="PANTHER" id="PTHR47756:SF2">
    <property type="entry name" value="BLL6612 PROTEIN"/>
    <property type="match status" value="1"/>
</dbReference>
<evidence type="ECO:0000313" key="4">
    <source>
        <dbReference type="Proteomes" id="UP000538666"/>
    </source>
</evidence>